<name>A0ABW7CDH9_9CYAN</name>
<dbReference type="RefSeq" id="WP_393013304.1">
    <property type="nucleotide sequence ID" value="NZ_JAZAQF010000069.1"/>
</dbReference>
<dbReference type="EMBL" id="JAZAQF010000069">
    <property type="protein sequence ID" value="MFG3818195.1"/>
    <property type="molecule type" value="Genomic_DNA"/>
</dbReference>
<sequence length="207" mass="21831">MVRRFLGRSGMGAIGAVALLYGGVLGLGQPVTAETAPPRPPAAGQCQCACPCAAGQQPASPPARPQTPTPAPARAVPNSPNTRAEANRLPLPARFPLPASRLALKDGKVTVRLVNFTNAKVAFEVIGVTGDRLLTGQLDSPDRATSVLEMLPTPSNLVLYRADRGFLLARPTVTPQGDLELVLTATDNIDHDVNYVNVTEQGEVYLY</sequence>
<keyword evidence="3" id="KW-1185">Reference proteome</keyword>
<comment type="caution">
    <text evidence="2">The sequence shown here is derived from an EMBL/GenBank/DDBJ whole genome shotgun (WGS) entry which is preliminary data.</text>
</comment>
<evidence type="ECO:0008006" key="4">
    <source>
        <dbReference type="Google" id="ProtNLM"/>
    </source>
</evidence>
<feature type="compositionally biased region" description="Pro residues" evidence="1">
    <location>
        <begin position="59"/>
        <end position="71"/>
    </location>
</feature>
<feature type="region of interest" description="Disordered" evidence="1">
    <location>
        <begin position="54"/>
        <end position="86"/>
    </location>
</feature>
<evidence type="ECO:0000256" key="1">
    <source>
        <dbReference type="SAM" id="MobiDB-lite"/>
    </source>
</evidence>
<evidence type="ECO:0000313" key="2">
    <source>
        <dbReference type="EMBL" id="MFG3818195.1"/>
    </source>
</evidence>
<evidence type="ECO:0000313" key="3">
    <source>
        <dbReference type="Proteomes" id="UP001604335"/>
    </source>
</evidence>
<protein>
    <recommendedName>
        <fullName evidence="4">AMIN domain-containing protein</fullName>
    </recommendedName>
</protein>
<reference evidence="3" key="1">
    <citation type="journal article" date="2024" name="Algal Res.">
        <title>Biochemical, toxicological and genomic investigation of a high-biomass producing Limnothrix strain isolated from Italian shallow drinking water reservoir.</title>
        <authorList>
            <person name="Simonazzi M."/>
            <person name="Shishido T.K."/>
            <person name="Delbaje E."/>
            <person name="Wahlsten M."/>
            <person name="Fewer D.P."/>
            <person name="Sivonen K."/>
            <person name="Pezzolesi L."/>
            <person name="Pistocchi R."/>
        </authorList>
    </citation>
    <scope>NUCLEOTIDE SEQUENCE [LARGE SCALE GENOMIC DNA]</scope>
    <source>
        <strain evidence="3">LRLZ20PSL1</strain>
    </source>
</reference>
<dbReference type="Proteomes" id="UP001604335">
    <property type="component" value="Unassembled WGS sequence"/>
</dbReference>
<organism evidence="2 3">
    <name type="scientific">Limnothrix redekei LRLZ20PSL1</name>
    <dbReference type="NCBI Taxonomy" id="3112953"/>
    <lineage>
        <taxon>Bacteria</taxon>
        <taxon>Bacillati</taxon>
        <taxon>Cyanobacteriota</taxon>
        <taxon>Cyanophyceae</taxon>
        <taxon>Pseudanabaenales</taxon>
        <taxon>Pseudanabaenaceae</taxon>
        <taxon>Limnothrix</taxon>
    </lineage>
</organism>
<proteinExistence type="predicted"/>
<accession>A0ABW7CDH9</accession>
<gene>
    <name evidence="2" type="ORF">VPK24_11160</name>
</gene>